<keyword evidence="2" id="KW-0830">Ubiquinone</keyword>
<dbReference type="Gene3D" id="3.40.50.150">
    <property type="entry name" value="Vaccinia Virus protein VP39"/>
    <property type="match status" value="1"/>
</dbReference>
<dbReference type="CDD" id="cd02440">
    <property type="entry name" value="AdoMet_MTases"/>
    <property type="match status" value="1"/>
</dbReference>
<name>A0ABS2N3C1_9BACI</name>
<sequence>MTLNYTNLLAKLGVGGAHPGSMAVTKKIAEKLPIDSFTKILDAGCGTGKTVEYLAEKFDCETVGLDIDTEMTNQAIQRIETKPIKATIVQGSTEQLPFESDSFDIILSESVTSFTNISKSLAEYARVLHPNGRLVLLEMTNTGWLDKSEIQELKDFYQVTDVPTKDEWIHLIEKNGFSLMEKETVDPYLGSNYELNHPAKMNETMLQLMAKHHYLSEKYADRLGSYLYYCQRKE</sequence>
<proteinExistence type="predicted"/>
<dbReference type="InterPro" id="IPR013216">
    <property type="entry name" value="Methyltransf_11"/>
</dbReference>
<protein>
    <submittedName>
        <fullName evidence="2">Ubiquinone/menaquinone biosynthesis C-methylase UbiE</fullName>
    </submittedName>
</protein>
<dbReference type="Pfam" id="PF08241">
    <property type="entry name" value="Methyltransf_11"/>
    <property type="match status" value="1"/>
</dbReference>
<accession>A0ABS2N3C1</accession>
<evidence type="ECO:0000259" key="1">
    <source>
        <dbReference type="Pfam" id="PF08241"/>
    </source>
</evidence>
<comment type="caution">
    <text evidence="2">The sequence shown here is derived from an EMBL/GenBank/DDBJ whole genome shotgun (WGS) entry which is preliminary data.</text>
</comment>
<dbReference type="EMBL" id="JAFBDR010000019">
    <property type="protein sequence ID" value="MBM7572622.1"/>
    <property type="molecule type" value="Genomic_DNA"/>
</dbReference>
<keyword evidence="3" id="KW-1185">Reference proteome</keyword>
<organism evidence="2 3">
    <name type="scientific">Aquibacillus albus</name>
    <dbReference type="NCBI Taxonomy" id="1168171"/>
    <lineage>
        <taxon>Bacteria</taxon>
        <taxon>Bacillati</taxon>
        <taxon>Bacillota</taxon>
        <taxon>Bacilli</taxon>
        <taxon>Bacillales</taxon>
        <taxon>Bacillaceae</taxon>
        <taxon>Aquibacillus</taxon>
    </lineage>
</organism>
<evidence type="ECO:0000313" key="3">
    <source>
        <dbReference type="Proteomes" id="UP001296943"/>
    </source>
</evidence>
<dbReference type="InterPro" id="IPR029063">
    <property type="entry name" value="SAM-dependent_MTases_sf"/>
</dbReference>
<feature type="domain" description="Methyltransferase type 11" evidence="1">
    <location>
        <begin position="41"/>
        <end position="136"/>
    </location>
</feature>
<dbReference type="PANTHER" id="PTHR43591:SF24">
    <property type="entry name" value="2-METHOXY-6-POLYPRENYL-1,4-BENZOQUINOL METHYLASE, MITOCHONDRIAL"/>
    <property type="match status" value="1"/>
</dbReference>
<dbReference type="SUPFAM" id="SSF53335">
    <property type="entry name" value="S-adenosyl-L-methionine-dependent methyltransferases"/>
    <property type="match status" value="1"/>
</dbReference>
<gene>
    <name evidence="2" type="ORF">JOC48_003153</name>
</gene>
<reference evidence="2 3" key="1">
    <citation type="submission" date="2021-01" db="EMBL/GenBank/DDBJ databases">
        <title>Genomic Encyclopedia of Type Strains, Phase IV (KMG-IV): sequencing the most valuable type-strain genomes for metagenomic binning, comparative biology and taxonomic classification.</title>
        <authorList>
            <person name="Goeker M."/>
        </authorList>
    </citation>
    <scope>NUCLEOTIDE SEQUENCE [LARGE SCALE GENOMIC DNA]</scope>
    <source>
        <strain evidence="2 3">DSM 23711</strain>
    </source>
</reference>
<evidence type="ECO:0000313" key="2">
    <source>
        <dbReference type="EMBL" id="MBM7572622.1"/>
    </source>
</evidence>
<dbReference type="PANTHER" id="PTHR43591">
    <property type="entry name" value="METHYLTRANSFERASE"/>
    <property type="match status" value="1"/>
</dbReference>
<dbReference type="RefSeq" id="WP_204501166.1">
    <property type="nucleotide sequence ID" value="NZ_JAFBDR010000019.1"/>
</dbReference>
<dbReference type="Proteomes" id="UP001296943">
    <property type="component" value="Unassembled WGS sequence"/>
</dbReference>